<sequence length="116" mass="12777">YSSKISQLSNSTMNQKISSDLSVIKADKKDTSTGTEKGKKRAAPLPPAGQAKSNMTAHYSCEKQAPNVTSKYVDQSKFVSVAAIYIKVRGNVQIIPELSDEELFEMTIKFGKKYPQ</sequence>
<protein>
    <submittedName>
        <fullName evidence="2">Uncharacterized protein</fullName>
    </submittedName>
</protein>
<evidence type="ECO:0000313" key="3">
    <source>
        <dbReference type="Proteomes" id="UP000663866"/>
    </source>
</evidence>
<dbReference type="EMBL" id="CAJOBG010059692">
    <property type="protein sequence ID" value="CAF4542631.1"/>
    <property type="molecule type" value="Genomic_DNA"/>
</dbReference>
<proteinExistence type="predicted"/>
<comment type="caution">
    <text evidence="2">The sequence shown here is derived from an EMBL/GenBank/DDBJ whole genome shotgun (WGS) entry which is preliminary data.</text>
</comment>
<dbReference type="AlphaFoldDB" id="A0A820Y395"/>
<evidence type="ECO:0000313" key="2">
    <source>
        <dbReference type="EMBL" id="CAF4542631.1"/>
    </source>
</evidence>
<gene>
    <name evidence="2" type="ORF">OVN521_LOCUS42838</name>
</gene>
<evidence type="ECO:0000256" key="1">
    <source>
        <dbReference type="SAM" id="MobiDB-lite"/>
    </source>
</evidence>
<name>A0A820Y395_9BILA</name>
<feature type="non-terminal residue" evidence="2">
    <location>
        <position position="1"/>
    </location>
</feature>
<dbReference type="Proteomes" id="UP000663866">
    <property type="component" value="Unassembled WGS sequence"/>
</dbReference>
<accession>A0A820Y395</accession>
<reference evidence="2" key="1">
    <citation type="submission" date="2021-02" db="EMBL/GenBank/DDBJ databases">
        <authorList>
            <person name="Nowell W R."/>
        </authorList>
    </citation>
    <scope>NUCLEOTIDE SEQUENCE</scope>
</reference>
<feature type="region of interest" description="Disordered" evidence="1">
    <location>
        <begin position="19"/>
        <end position="58"/>
    </location>
</feature>
<organism evidence="2 3">
    <name type="scientific">Rotaria magnacalcarata</name>
    <dbReference type="NCBI Taxonomy" id="392030"/>
    <lineage>
        <taxon>Eukaryota</taxon>
        <taxon>Metazoa</taxon>
        <taxon>Spiralia</taxon>
        <taxon>Gnathifera</taxon>
        <taxon>Rotifera</taxon>
        <taxon>Eurotatoria</taxon>
        <taxon>Bdelloidea</taxon>
        <taxon>Philodinida</taxon>
        <taxon>Philodinidae</taxon>
        <taxon>Rotaria</taxon>
    </lineage>
</organism>
<keyword evidence="3" id="KW-1185">Reference proteome</keyword>